<dbReference type="Pfam" id="PF12229">
    <property type="entry name" value="PG_binding_4"/>
    <property type="match status" value="1"/>
</dbReference>
<protein>
    <recommendedName>
        <fullName evidence="3">YoaR-like putative peptidoglycan binding domain-containing protein</fullName>
    </recommendedName>
</protein>
<keyword evidence="5" id="KW-1185">Reference proteome</keyword>
<feature type="transmembrane region" description="Helical" evidence="2">
    <location>
        <begin position="61"/>
        <end position="82"/>
    </location>
</feature>
<evidence type="ECO:0000313" key="5">
    <source>
        <dbReference type="Proteomes" id="UP001426770"/>
    </source>
</evidence>
<name>A0ABP9WFP7_9MICO</name>
<dbReference type="Proteomes" id="UP001426770">
    <property type="component" value="Unassembled WGS sequence"/>
</dbReference>
<dbReference type="InterPro" id="IPR022029">
    <property type="entry name" value="YoaR-like_PG-bd"/>
</dbReference>
<dbReference type="Pfam" id="PF04294">
    <property type="entry name" value="VanW"/>
    <property type="match status" value="1"/>
</dbReference>
<evidence type="ECO:0000259" key="3">
    <source>
        <dbReference type="Pfam" id="PF12229"/>
    </source>
</evidence>
<gene>
    <name evidence="4" type="ORF">Lsed01_00460</name>
</gene>
<dbReference type="RefSeq" id="WP_345378371.1">
    <property type="nucleotide sequence ID" value="NZ_BAABRR010000002.1"/>
</dbReference>
<evidence type="ECO:0000256" key="1">
    <source>
        <dbReference type="SAM" id="MobiDB-lite"/>
    </source>
</evidence>
<keyword evidence="2" id="KW-0472">Membrane</keyword>
<dbReference type="InterPro" id="IPR007391">
    <property type="entry name" value="Vancomycin_resist_VanW"/>
</dbReference>
<sequence>MADKRSNEVADDVEEALPSYLTEDDAPAASSDNASSDNASSDDAPSDETAAPRPRRRWARWGIAAALVLAVGGYVGAAAYAADRIPSGTTVLGVDVGGLGRDGALEALEPAAAAAGEAPVAVTAGTTSVEIVPADSGLAVDAAATVDSLLSFSLDPLTVMRAFTGGQRDIDPVTSVDSDALADAVTEAATVLDLPAQDAGVSIASTGASAEPSSEGVAVDVEATSAGLADAWPVDSFQAVTAPSEPVVSTADAEEFARVLNAEVLAGDVAMTGPNGDVVVSSEQLTRHGSVVVEEGGLALAIDGESLAAELESAEPSLVSAATGASFSFDASHRIQVTQSQPGRAIDGALLGEAVATAAQSANRAGELPYRDTEPAITSDDLGVSDFTDRVAEFSTPLTNETIRTKNLVRGAELVTGTVVKPGETFSLLDALSPITADNGYYPAHVIVDGFLADALGGGLSQMATTLYNAAYFAGLEDVEHRPHSKYFSRYPAGREATIYVGAIDVKFRNNTPYALTLNSYVHEGRLHVDVWSTPHFTVETSASGRSNVTPAVMVESDHEGCIDTPIGADGFTITNTRKVFLDGALVDTESLTWTYKPNNGVTCT</sequence>
<keyword evidence="2" id="KW-1133">Transmembrane helix</keyword>
<dbReference type="InterPro" id="IPR052913">
    <property type="entry name" value="Glycopeptide_resist_protein"/>
</dbReference>
<feature type="region of interest" description="Disordered" evidence="1">
    <location>
        <begin position="1"/>
        <end position="54"/>
    </location>
</feature>
<reference evidence="4 5" key="1">
    <citation type="submission" date="2024-02" db="EMBL/GenBank/DDBJ databases">
        <title>Lysinimicrobium sediminis NBRC 112286.</title>
        <authorList>
            <person name="Ichikawa N."/>
            <person name="Katano-Makiyama Y."/>
            <person name="Hidaka K."/>
        </authorList>
    </citation>
    <scope>NUCLEOTIDE SEQUENCE [LARGE SCALE GENOMIC DNA]</scope>
    <source>
        <strain evidence="4 5">NBRC 112286</strain>
    </source>
</reference>
<keyword evidence="2" id="KW-0812">Transmembrane</keyword>
<dbReference type="EMBL" id="BAABRR010000002">
    <property type="protein sequence ID" value="GAA5518043.1"/>
    <property type="molecule type" value="Genomic_DNA"/>
</dbReference>
<feature type="domain" description="YoaR-like putative peptidoglycan binding" evidence="3">
    <location>
        <begin position="132"/>
        <end position="230"/>
    </location>
</feature>
<proteinExistence type="predicted"/>
<evidence type="ECO:0000256" key="2">
    <source>
        <dbReference type="SAM" id="Phobius"/>
    </source>
</evidence>
<organism evidence="4 5">
    <name type="scientific">Demequina sediminis</name>
    <dbReference type="NCBI Taxonomy" id="1930058"/>
    <lineage>
        <taxon>Bacteria</taxon>
        <taxon>Bacillati</taxon>
        <taxon>Actinomycetota</taxon>
        <taxon>Actinomycetes</taxon>
        <taxon>Micrococcales</taxon>
        <taxon>Demequinaceae</taxon>
        <taxon>Demequina</taxon>
    </lineage>
</organism>
<accession>A0ABP9WFP7</accession>
<evidence type="ECO:0000313" key="4">
    <source>
        <dbReference type="EMBL" id="GAA5518043.1"/>
    </source>
</evidence>
<feature type="compositionally biased region" description="Low complexity" evidence="1">
    <location>
        <begin position="27"/>
        <end position="43"/>
    </location>
</feature>
<comment type="caution">
    <text evidence="4">The sequence shown here is derived from an EMBL/GenBank/DDBJ whole genome shotgun (WGS) entry which is preliminary data.</text>
</comment>
<dbReference type="PANTHER" id="PTHR35788">
    <property type="entry name" value="EXPORTED PROTEIN-RELATED"/>
    <property type="match status" value="1"/>
</dbReference>
<dbReference type="PANTHER" id="PTHR35788:SF1">
    <property type="entry name" value="EXPORTED PROTEIN"/>
    <property type="match status" value="1"/>
</dbReference>